<proteinExistence type="predicted"/>
<protein>
    <submittedName>
        <fullName evidence="1">32840_t:CDS:1</fullName>
    </submittedName>
</protein>
<organism evidence="1 2">
    <name type="scientific">Racocetra persica</name>
    <dbReference type="NCBI Taxonomy" id="160502"/>
    <lineage>
        <taxon>Eukaryota</taxon>
        <taxon>Fungi</taxon>
        <taxon>Fungi incertae sedis</taxon>
        <taxon>Mucoromycota</taxon>
        <taxon>Glomeromycotina</taxon>
        <taxon>Glomeromycetes</taxon>
        <taxon>Diversisporales</taxon>
        <taxon>Gigasporaceae</taxon>
        <taxon>Racocetra</taxon>
    </lineage>
</organism>
<keyword evidence="2" id="KW-1185">Reference proteome</keyword>
<name>A0ACA9MSS5_9GLOM</name>
<accession>A0ACA9MSS5</accession>
<evidence type="ECO:0000313" key="2">
    <source>
        <dbReference type="Proteomes" id="UP000789920"/>
    </source>
</evidence>
<comment type="caution">
    <text evidence="1">The sequence shown here is derived from an EMBL/GenBank/DDBJ whole genome shotgun (WGS) entry which is preliminary data.</text>
</comment>
<evidence type="ECO:0000313" key="1">
    <source>
        <dbReference type="EMBL" id="CAG8611764.1"/>
    </source>
</evidence>
<reference evidence="1" key="1">
    <citation type="submission" date="2021-06" db="EMBL/GenBank/DDBJ databases">
        <authorList>
            <person name="Kallberg Y."/>
            <person name="Tangrot J."/>
            <person name="Rosling A."/>
        </authorList>
    </citation>
    <scope>NUCLEOTIDE SEQUENCE</scope>
    <source>
        <strain evidence="1">MA461A</strain>
    </source>
</reference>
<dbReference type="Proteomes" id="UP000789920">
    <property type="component" value="Unassembled WGS sequence"/>
</dbReference>
<sequence>MVKRSELESKQLLTNIRRSTFSVPSCCDDKACYQAPTNNLDDISLDNGCWTSFTIYCIKRNNKKKQEAENEESQVDERVADSPILSIDDSEEKEDLGSQMSLTDFILDLVFGFIFSDILFE</sequence>
<gene>
    <name evidence="1" type="ORF">RPERSI_LOCUS6338</name>
</gene>
<dbReference type="EMBL" id="CAJVQC010010011">
    <property type="protein sequence ID" value="CAG8611764.1"/>
    <property type="molecule type" value="Genomic_DNA"/>
</dbReference>